<evidence type="ECO:0000256" key="7">
    <source>
        <dbReference type="ARBA" id="ARBA00022723"/>
    </source>
</evidence>
<reference evidence="10" key="1">
    <citation type="submission" date="2021-01" db="EMBL/GenBank/DDBJ databases">
        <authorList>
            <person name="Corre E."/>
            <person name="Pelletier E."/>
            <person name="Niang G."/>
            <person name="Scheremetjew M."/>
            <person name="Finn R."/>
            <person name="Kale V."/>
            <person name="Holt S."/>
            <person name="Cochrane G."/>
            <person name="Meng A."/>
            <person name="Brown T."/>
            <person name="Cohen L."/>
        </authorList>
    </citation>
    <scope>NUCLEOTIDE SEQUENCE</scope>
    <source>
        <strain evidence="10">GSO104</strain>
    </source>
</reference>
<dbReference type="InterPro" id="IPR003473">
    <property type="entry name" value="NadA"/>
</dbReference>
<feature type="non-terminal residue" evidence="10">
    <location>
        <position position="601"/>
    </location>
</feature>
<keyword evidence="9" id="KW-0411">Iron-sulfur</keyword>
<evidence type="ECO:0000256" key="4">
    <source>
        <dbReference type="ARBA" id="ARBA00022485"/>
    </source>
</evidence>
<comment type="pathway">
    <text evidence="2">Cofactor biosynthesis; NAD(+) biosynthesis; quinolinate from iminoaspartate: step 1/1.</text>
</comment>
<evidence type="ECO:0000256" key="3">
    <source>
        <dbReference type="ARBA" id="ARBA00012669"/>
    </source>
</evidence>
<dbReference type="GO" id="GO:0008987">
    <property type="term" value="F:quinolinate synthetase A activity"/>
    <property type="evidence" value="ECO:0007669"/>
    <property type="project" value="InterPro"/>
</dbReference>
<evidence type="ECO:0000256" key="1">
    <source>
        <dbReference type="ARBA" id="ARBA00001966"/>
    </source>
</evidence>
<dbReference type="SUPFAM" id="SSF142754">
    <property type="entry name" value="NadA-like"/>
    <property type="match status" value="1"/>
</dbReference>
<dbReference type="GO" id="GO:0046872">
    <property type="term" value="F:metal ion binding"/>
    <property type="evidence" value="ECO:0007669"/>
    <property type="project" value="UniProtKB-KW"/>
</dbReference>
<dbReference type="AlphaFoldDB" id="A0A6U3S0T5"/>
<keyword evidence="4" id="KW-0004">4Fe-4S</keyword>
<comment type="cofactor">
    <cofactor evidence="1">
        <name>[4Fe-4S] cluster</name>
        <dbReference type="ChEBI" id="CHEBI:49883"/>
    </cofactor>
</comment>
<sequence length="601" mass="64696">MMLKVSQKSRSSIALSLAKRVIVRNTSTVASKQEANISCFHDSRVSFPKSHFAKFRNQPLAHNIATTATSRPCTVNNGRFLSTAATAPYDHSTNDVFPSLIVGANGSIEPRGSFAEAQAQFLEPDMEAVSSLSSKLIDAKMGIVAHYYMDVELQGVLHAINRHQLSNFPNDESLISIADSLAMGDHAVRMVENAGVTSIACLGVDFMAESVAAILERNGHGNIPVYRAAVNPIGCSLAESAERDSYRAWLQKGRESNDRVLHVVYINTSLETKAVSTSIVPTVTCTSSNVLQTMLNASAQIPDLTIMYGPDTYMGDNLVALFDAVLGKVGGVAWDDERIKRELHPAHNQASIRKLRDSIDVYPSGNCVVHHMFGSEVVRTVKEHYDDAYVTAHLEVPGEMFEIALEKSLVNRGVVGSTSNILNFISEKVDEAAAKAANVKASGDKTRLKFILGTEAGMVTSIVKSVQEILARRGCDSVEAEIVFPVAAEAVMGVEDEATGLSVVPGAGGGEGCSTAGGCATCPFMKMNDLDALNDVVDMVLTGEEDIARLRGHLPPDRLQGKMLGGVKATDLGSEPILHMRHFMKEGSMSDDLVRRITNKC</sequence>
<dbReference type="GO" id="GO:0051539">
    <property type="term" value="F:4 iron, 4 sulfur cluster binding"/>
    <property type="evidence" value="ECO:0007669"/>
    <property type="project" value="UniProtKB-KW"/>
</dbReference>
<keyword evidence="6" id="KW-0808">Transferase</keyword>
<dbReference type="FunFam" id="3.40.50.10800:FF:000006">
    <property type="entry name" value="Quinolinate synthase, chloroplastic"/>
    <property type="match status" value="1"/>
</dbReference>
<keyword evidence="7" id="KW-0479">Metal-binding</keyword>
<dbReference type="InterPro" id="IPR036094">
    <property type="entry name" value="NadA_sf"/>
</dbReference>
<name>A0A6U3S0T5_9STRA</name>
<evidence type="ECO:0000256" key="5">
    <source>
        <dbReference type="ARBA" id="ARBA00022642"/>
    </source>
</evidence>
<dbReference type="UniPathway" id="UPA00253">
    <property type="reaction ID" value="UER00327"/>
</dbReference>
<accession>A0A6U3S0T5</accession>
<evidence type="ECO:0000256" key="9">
    <source>
        <dbReference type="ARBA" id="ARBA00023014"/>
    </source>
</evidence>
<dbReference type="Pfam" id="PF02445">
    <property type="entry name" value="NadA"/>
    <property type="match status" value="1"/>
</dbReference>
<evidence type="ECO:0000313" key="10">
    <source>
        <dbReference type="EMBL" id="CAE4615653.1"/>
    </source>
</evidence>
<dbReference type="PANTHER" id="PTHR30573">
    <property type="entry name" value="QUINOLINATE SYNTHETASE A"/>
    <property type="match status" value="1"/>
</dbReference>
<dbReference type="GO" id="GO:0034628">
    <property type="term" value="P:'de novo' NAD+ biosynthetic process from L-aspartate"/>
    <property type="evidence" value="ECO:0007669"/>
    <property type="project" value="TreeGrafter"/>
</dbReference>
<evidence type="ECO:0000256" key="2">
    <source>
        <dbReference type="ARBA" id="ARBA00005065"/>
    </source>
</evidence>
<keyword evidence="5" id="KW-0662">Pyridine nucleotide biosynthesis</keyword>
<gene>
    <name evidence="10" type="ORF">DBRI00130_LOCUS19335</name>
</gene>
<dbReference type="PANTHER" id="PTHR30573:SF0">
    <property type="entry name" value="QUINOLINATE SYNTHASE, CHLOROPLASTIC"/>
    <property type="match status" value="1"/>
</dbReference>
<protein>
    <recommendedName>
        <fullName evidence="3">quinolinate synthase</fullName>
        <ecNumber evidence="3">2.5.1.72</ecNumber>
    </recommendedName>
</protein>
<organism evidence="10">
    <name type="scientific">Ditylum brightwellii</name>
    <dbReference type="NCBI Taxonomy" id="49249"/>
    <lineage>
        <taxon>Eukaryota</taxon>
        <taxon>Sar</taxon>
        <taxon>Stramenopiles</taxon>
        <taxon>Ochrophyta</taxon>
        <taxon>Bacillariophyta</taxon>
        <taxon>Mediophyceae</taxon>
        <taxon>Lithodesmiophycidae</taxon>
        <taxon>Lithodesmiales</taxon>
        <taxon>Lithodesmiaceae</taxon>
        <taxon>Ditylum</taxon>
    </lineage>
</organism>
<dbReference type="Gene3D" id="3.40.50.10800">
    <property type="entry name" value="NadA-like"/>
    <property type="match status" value="2"/>
</dbReference>
<evidence type="ECO:0000256" key="8">
    <source>
        <dbReference type="ARBA" id="ARBA00023004"/>
    </source>
</evidence>
<dbReference type="EC" id="2.5.1.72" evidence="3"/>
<evidence type="ECO:0000256" key="6">
    <source>
        <dbReference type="ARBA" id="ARBA00022679"/>
    </source>
</evidence>
<dbReference type="EMBL" id="HBNS01024522">
    <property type="protein sequence ID" value="CAE4615653.1"/>
    <property type="molecule type" value="Transcribed_RNA"/>
</dbReference>
<keyword evidence="8" id="KW-0408">Iron</keyword>
<proteinExistence type="predicted"/>